<dbReference type="EMBL" id="CP015093">
    <property type="protein sequence ID" value="APZ53708.1"/>
    <property type="molecule type" value="Genomic_DNA"/>
</dbReference>
<dbReference type="AlphaFoldDB" id="A0A1P8UWE9"/>
<feature type="domain" description="ClpX-type ZB" evidence="3">
    <location>
        <begin position="28"/>
        <end position="81"/>
    </location>
</feature>
<dbReference type="SMART" id="SM00994">
    <property type="entry name" value="zf-C4_ClpX"/>
    <property type="match status" value="1"/>
</dbReference>
<dbReference type="STRING" id="1250539.Ga0080574_TMP3374"/>
<evidence type="ECO:0000256" key="2">
    <source>
        <dbReference type="SAM" id="Coils"/>
    </source>
</evidence>
<dbReference type="KEGG" id="paby:Ga0080574_TMP3374"/>
<proteinExistence type="inferred from homology"/>
<protein>
    <submittedName>
        <fullName evidence="4">ClpX C4-type zinc finger protein</fullName>
    </submittedName>
</protein>
<reference evidence="4 5" key="1">
    <citation type="submission" date="2016-04" db="EMBL/GenBank/DDBJ databases">
        <title>Deep-sea bacteria in the southern Pacific.</title>
        <authorList>
            <person name="Tang K."/>
        </authorList>
    </citation>
    <scope>NUCLEOTIDE SEQUENCE [LARGE SCALE GENOMIC DNA]</scope>
    <source>
        <strain evidence="4 5">JLT2014</strain>
    </source>
</reference>
<comment type="similarity">
    <text evidence="1">Belongs to the ClpX chaperone family.</text>
</comment>
<keyword evidence="2" id="KW-0175">Coiled coil</keyword>
<dbReference type="InterPro" id="IPR059188">
    <property type="entry name" value="Znf_CLPX-like"/>
</dbReference>
<feature type="binding site" evidence="1">
    <location>
        <position position="62"/>
    </location>
    <ligand>
        <name>Zn(2+)</name>
        <dbReference type="ChEBI" id="CHEBI:29105"/>
    </ligand>
</feature>
<evidence type="ECO:0000313" key="5">
    <source>
        <dbReference type="Proteomes" id="UP000187059"/>
    </source>
</evidence>
<dbReference type="GO" id="GO:0051082">
    <property type="term" value="F:unfolded protein binding"/>
    <property type="evidence" value="ECO:0007669"/>
    <property type="project" value="UniProtKB-UniRule"/>
</dbReference>
<keyword evidence="5" id="KW-1185">Reference proteome</keyword>
<evidence type="ECO:0000256" key="1">
    <source>
        <dbReference type="PROSITE-ProRule" id="PRU01250"/>
    </source>
</evidence>
<keyword evidence="1" id="KW-0143">Chaperone</keyword>
<keyword evidence="1" id="KW-0862">Zinc</keyword>
<feature type="coiled-coil region" evidence="2">
    <location>
        <begin position="4"/>
        <end position="38"/>
    </location>
</feature>
<dbReference type="SUPFAM" id="SSF57716">
    <property type="entry name" value="Glucocorticoid receptor-like (DNA-binding domain)"/>
    <property type="match status" value="1"/>
</dbReference>
<dbReference type="GO" id="GO:0006457">
    <property type="term" value="P:protein folding"/>
    <property type="evidence" value="ECO:0007669"/>
    <property type="project" value="UniProtKB-UniRule"/>
</dbReference>
<dbReference type="GO" id="GO:0046983">
    <property type="term" value="F:protein dimerization activity"/>
    <property type="evidence" value="ECO:0007669"/>
    <property type="project" value="UniProtKB-UniRule"/>
</dbReference>
<name>A0A1P8UWE9_9RHOB</name>
<keyword evidence="1" id="KW-0479">Metal-binding</keyword>
<accession>A0A1P8UWE9</accession>
<sequence>MDDERVSRKTLEELQLKLSRAEKDRDDLKQRLEELRPLRCSFCGKPQNEVQKLIAGPSVFICNECVSLCADICNEGSLAAEGSD</sequence>
<evidence type="ECO:0000259" key="3">
    <source>
        <dbReference type="PROSITE" id="PS51902"/>
    </source>
</evidence>
<dbReference type="InterPro" id="IPR038366">
    <property type="entry name" value="Znf_CppX_C4_sf"/>
</dbReference>
<dbReference type="Gene3D" id="6.20.220.10">
    <property type="entry name" value="ClpX chaperone, C4-type zinc finger domain"/>
    <property type="match status" value="1"/>
</dbReference>
<feature type="binding site" evidence="1">
    <location>
        <position position="43"/>
    </location>
    <ligand>
        <name>Zn(2+)</name>
        <dbReference type="ChEBI" id="CHEBI:29105"/>
    </ligand>
</feature>
<dbReference type="Proteomes" id="UP000187059">
    <property type="component" value="Chromosome"/>
</dbReference>
<feature type="binding site" evidence="1">
    <location>
        <position position="40"/>
    </location>
    <ligand>
        <name>Zn(2+)</name>
        <dbReference type="ChEBI" id="CHEBI:29105"/>
    </ligand>
</feature>
<dbReference type="PROSITE" id="PS51902">
    <property type="entry name" value="CLPX_ZB"/>
    <property type="match status" value="1"/>
</dbReference>
<evidence type="ECO:0000313" key="4">
    <source>
        <dbReference type="EMBL" id="APZ53708.1"/>
    </source>
</evidence>
<dbReference type="Pfam" id="PF06689">
    <property type="entry name" value="zf-C4_ClpX"/>
    <property type="match status" value="1"/>
</dbReference>
<feature type="binding site" evidence="1">
    <location>
        <position position="65"/>
    </location>
    <ligand>
        <name>Zn(2+)</name>
        <dbReference type="ChEBI" id="CHEBI:29105"/>
    </ligand>
</feature>
<dbReference type="InterPro" id="IPR010603">
    <property type="entry name" value="Znf_CppX_C4"/>
</dbReference>
<dbReference type="GO" id="GO:0008270">
    <property type="term" value="F:zinc ion binding"/>
    <property type="evidence" value="ECO:0007669"/>
    <property type="project" value="UniProtKB-UniRule"/>
</dbReference>
<gene>
    <name evidence="4" type="ORF">Ga0080574_TMP3374</name>
</gene>
<organism evidence="4 5">
    <name type="scientific">Salipiger abyssi</name>
    <dbReference type="NCBI Taxonomy" id="1250539"/>
    <lineage>
        <taxon>Bacteria</taxon>
        <taxon>Pseudomonadati</taxon>
        <taxon>Pseudomonadota</taxon>
        <taxon>Alphaproteobacteria</taxon>
        <taxon>Rhodobacterales</taxon>
        <taxon>Roseobacteraceae</taxon>
        <taxon>Salipiger</taxon>
    </lineage>
</organism>